<gene>
    <name evidence="3" type="primary">paaG</name>
    <name evidence="3" type="ORF">GCM10025868_12690</name>
</gene>
<dbReference type="InterPro" id="IPR029045">
    <property type="entry name" value="ClpP/crotonase-like_dom_sf"/>
</dbReference>
<accession>A0ABQ6JF23</accession>
<reference evidence="4" key="1">
    <citation type="journal article" date="2019" name="Int. J. Syst. Evol. Microbiol.">
        <title>The Global Catalogue of Microorganisms (GCM) 10K type strain sequencing project: providing services to taxonomists for standard genome sequencing and annotation.</title>
        <authorList>
            <consortium name="The Broad Institute Genomics Platform"/>
            <consortium name="The Broad Institute Genome Sequencing Center for Infectious Disease"/>
            <person name="Wu L."/>
            <person name="Ma J."/>
        </authorList>
    </citation>
    <scope>NUCLEOTIDE SEQUENCE [LARGE SCALE GENOMIC DNA]</scope>
    <source>
        <strain evidence="4">NBRC 108730</strain>
    </source>
</reference>
<evidence type="ECO:0000313" key="4">
    <source>
        <dbReference type="Proteomes" id="UP001157017"/>
    </source>
</evidence>
<organism evidence="3 4">
    <name type="scientific">Angustibacter aerolatus</name>
    <dbReference type="NCBI Taxonomy" id="1162965"/>
    <lineage>
        <taxon>Bacteria</taxon>
        <taxon>Bacillati</taxon>
        <taxon>Actinomycetota</taxon>
        <taxon>Actinomycetes</taxon>
        <taxon>Kineosporiales</taxon>
        <taxon>Kineosporiaceae</taxon>
    </lineage>
</organism>
<dbReference type="InterPro" id="IPR014748">
    <property type="entry name" value="Enoyl-CoA_hydra_C"/>
</dbReference>
<dbReference type="Gene3D" id="3.90.226.10">
    <property type="entry name" value="2-enoyl-CoA Hydratase, Chain A, domain 1"/>
    <property type="match status" value="1"/>
</dbReference>
<dbReference type="CDD" id="cd06558">
    <property type="entry name" value="crotonase-like"/>
    <property type="match status" value="1"/>
</dbReference>
<proteinExistence type="inferred from homology"/>
<dbReference type="Proteomes" id="UP001157017">
    <property type="component" value="Unassembled WGS sequence"/>
</dbReference>
<dbReference type="Gene3D" id="1.10.12.10">
    <property type="entry name" value="Lyase 2-enoyl-coa Hydratase, Chain A, domain 2"/>
    <property type="match status" value="1"/>
</dbReference>
<sequence>MTDPALGAPVTTTHDGAVATVRLDRPSAMNALTLEVKEALLAALREVAADDAVRAVVLTGSGRAFCVGQDLREHVADLRAAQRDPAAAAGLGTTVREHYNPIATLLATMPKPVIASVNGVAAGAGASFAFGCDVRLLGEGAGFNLAFAGIGLSADSGASWWLPRLVGPARAKEPAAAAAHRAGGRGARAWGWRRRWCPTPRLADRTAQARRAGSPRARPRPTRRSGGWSRRRWGRTCRPPWPTRPRLMDRTGATADHLAAVEAFVAKQPPVFEGR</sequence>
<feature type="region of interest" description="Disordered" evidence="2">
    <location>
        <begin position="203"/>
        <end position="246"/>
    </location>
</feature>
<protein>
    <submittedName>
        <fullName evidence="3">Enoyl-CoA hydratase</fullName>
    </submittedName>
</protein>
<comment type="caution">
    <text evidence="3">The sequence shown here is derived from an EMBL/GenBank/DDBJ whole genome shotgun (WGS) entry which is preliminary data.</text>
</comment>
<dbReference type="PANTHER" id="PTHR43459">
    <property type="entry name" value="ENOYL-COA HYDRATASE"/>
    <property type="match status" value="1"/>
</dbReference>
<comment type="similarity">
    <text evidence="1">Belongs to the enoyl-CoA hydratase/isomerase family.</text>
</comment>
<dbReference type="EMBL" id="BSUZ01000001">
    <property type="protein sequence ID" value="GMA86019.1"/>
    <property type="molecule type" value="Genomic_DNA"/>
</dbReference>
<dbReference type="PANTHER" id="PTHR43459:SF1">
    <property type="entry name" value="EG:BACN32G11.4 PROTEIN"/>
    <property type="match status" value="1"/>
</dbReference>
<evidence type="ECO:0000313" key="3">
    <source>
        <dbReference type="EMBL" id="GMA86019.1"/>
    </source>
</evidence>
<dbReference type="SUPFAM" id="SSF52096">
    <property type="entry name" value="ClpP/crotonase"/>
    <property type="match status" value="1"/>
</dbReference>
<evidence type="ECO:0000256" key="1">
    <source>
        <dbReference type="ARBA" id="ARBA00005254"/>
    </source>
</evidence>
<dbReference type="Pfam" id="PF00378">
    <property type="entry name" value="ECH_1"/>
    <property type="match status" value="1"/>
</dbReference>
<feature type="compositionally biased region" description="Basic residues" evidence="2">
    <location>
        <begin position="217"/>
        <end position="235"/>
    </location>
</feature>
<keyword evidence="4" id="KW-1185">Reference proteome</keyword>
<dbReference type="InterPro" id="IPR001753">
    <property type="entry name" value="Enoyl-CoA_hydra/iso"/>
</dbReference>
<name>A0ABQ6JF23_9ACTN</name>
<evidence type="ECO:0000256" key="2">
    <source>
        <dbReference type="SAM" id="MobiDB-lite"/>
    </source>
</evidence>